<dbReference type="InterPro" id="IPR032710">
    <property type="entry name" value="NTF2-like_dom_sf"/>
</dbReference>
<feature type="coiled-coil region" evidence="4">
    <location>
        <begin position="130"/>
        <end position="157"/>
    </location>
</feature>
<evidence type="ECO:0000313" key="6">
    <source>
        <dbReference type="EMBL" id="MBB4247099.1"/>
    </source>
</evidence>
<sequence length="258" mass="28842">MYAARDARLIEHFSENFSGYTGGGDFIVGNASEWADITRLDFAQVPTRIRIEMLDLLLRDLSDSVVLATALFHIHLPTPEPILSREAVRLSLVFVQEDGDWKVAHSGISVPYFLVGKGEVYPIKGLYGQNQELALLLKESKRALAEATRQLDALKQVSHQVRAYLETCLESDPDIETVADVLGYSRRTLTRRLGEEGSSFLQIKDCLRRALALQLLATGRWSVEAISARVGFADLTTFHRAFRKWTGTTPLGYQRSSA</sequence>
<dbReference type="Proteomes" id="UP000587070">
    <property type="component" value="Unassembled WGS sequence"/>
</dbReference>
<dbReference type="SUPFAM" id="SSF46689">
    <property type="entry name" value="Homeodomain-like"/>
    <property type="match status" value="1"/>
</dbReference>
<accession>A0A840GFU8</accession>
<feature type="domain" description="HTH araC/xylS-type" evidence="5">
    <location>
        <begin position="159"/>
        <end position="256"/>
    </location>
</feature>
<evidence type="ECO:0000256" key="1">
    <source>
        <dbReference type="ARBA" id="ARBA00023015"/>
    </source>
</evidence>
<dbReference type="Pfam" id="PF12833">
    <property type="entry name" value="HTH_18"/>
    <property type="match status" value="1"/>
</dbReference>
<dbReference type="PANTHER" id="PTHR47894:SF1">
    <property type="entry name" value="HTH-TYPE TRANSCRIPTIONAL REGULATOR VQSM"/>
    <property type="match status" value="1"/>
</dbReference>
<keyword evidence="3" id="KW-0804">Transcription</keyword>
<keyword evidence="4" id="KW-0175">Coiled coil</keyword>
<evidence type="ECO:0000256" key="3">
    <source>
        <dbReference type="ARBA" id="ARBA00023163"/>
    </source>
</evidence>
<protein>
    <submittedName>
        <fullName evidence="6">AraC-like DNA-binding protein</fullName>
    </submittedName>
</protein>
<evidence type="ECO:0000313" key="7">
    <source>
        <dbReference type="Proteomes" id="UP000587070"/>
    </source>
</evidence>
<dbReference type="InterPro" id="IPR018060">
    <property type="entry name" value="HTH_AraC"/>
</dbReference>
<dbReference type="EMBL" id="JACIGE010000004">
    <property type="protein sequence ID" value="MBB4247099.1"/>
    <property type="molecule type" value="Genomic_DNA"/>
</dbReference>
<evidence type="ECO:0000256" key="2">
    <source>
        <dbReference type="ARBA" id="ARBA00023125"/>
    </source>
</evidence>
<dbReference type="AlphaFoldDB" id="A0A840GFU8"/>
<dbReference type="SUPFAM" id="SSF54427">
    <property type="entry name" value="NTF2-like"/>
    <property type="match status" value="1"/>
</dbReference>
<evidence type="ECO:0000259" key="5">
    <source>
        <dbReference type="PROSITE" id="PS01124"/>
    </source>
</evidence>
<dbReference type="Gene3D" id="1.10.10.60">
    <property type="entry name" value="Homeodomain-like"/>
    <property type="match status" value="1"/>
</dbReference>
<dbReference type="InterPro" id="IPR037401">
    <property type="entry name" value="SnoaL-like"/>
</dbReference>
<dbReference type="GO" id="GO:0005829">
    <property type="term" value="C:cytosol"/>
    <property type="evidence" value="ECO:0007669"/>
    <property type="project" value="TreeGrafter"/>
</dbReference>
<dbReference type="GO" id="GO:0003700">
    <property type="term" value="F:DNA-binding transcription factor activity"/>
    <property type="evidence" value="ECO:0007669"/>
    <property type="project" value="InterPro"/>
</dbReference>
<reference evidence="6 7" key="1">
    <citation type="submission" date="2020-08" db="EMBL/GenBank/DDBJ databases">
        <title>Genome sequencing of Purple Non-Sulfur Bacteria from various extreme environments.</title>
        <authorList>
            <person name="Mayer M."/>
        </authorList>
    </citation>
    <scope>NUCLEOTIDE SEQUENCE [LARGE SCALE GENOMIC DNA]</scope>
    <source>
        <strain evidence="6 7">2761</strain>
    </source>
</reference>
<dbReference type="PROSITE" id="PS00041">
    <property type="entry name" value="HTH_ARAC_FAMILY_1"/>
    <property type="match status" value="1"/>
</dbReference>
<comment type="caution">
    <text evidence="6">The sequence shown here is derived from an EMBL/GenBank/DDBJ whole genome shotgun (WGS) entry which is preliminary data.</text>
</comment>
<dbReference type="SMART" id="SM00342">
    <property type="entry name" value="HTH_ARAC"/>
    <property type="match status" value="1"/>
</dbReference>
<dbReference type="InterPro" id="IPR009057">
    <property type="entry name" value="Homeodomain-like_sf"/>
</dbReference>
<dbReference type="Gene3D" id="3.10.450.50">
    <property type="match status" value="1"/>
</dbReference>
<name>A0A840GFU8_RHOTE</name>
<dbReference type="Pfam" id="PF13474">
    <property type="entry name" value="SnoaL_3"/>
    <property type="match status" value="1"/>
</dbReference>
<dbReference type="GO" id="GO:0000976">
    <property type="term" value="F:transcription cis-regulatory region binding"/>
    <property type="evidence" value="ECO:0007669"/>
    <property type="project" value="TreeGrafter"/>
</dbReference>
<proteinExistence type="predicted"/>
<keyword evidence="7" id="KW-1185">Reference proteome</keyword>
<organism evidence="6 7">
    <name type="scientific">Rhodocyclus tenuis</name>
    <name type="common">Rhodospirillum tenue</name>
    <dbReference type="NCBI Taxonomy" id="1066"/>
    <lineage>
        <taxon>Bacteria</taxon>
        <taxon>Pseudomonadati</taxon>
        <taxon>Pseudomonadota</taxon>
        <taxon>Betaproteobacteria</taxon>
        <taxon>Rhodocyclales</taxon>
        <taxon>Rhodocyclaceae</taxon>
        <taxon>Rhodocyclus</taxon>
    </lineage>
</organism>
<evidence type="ECO:0000256" key="4">
    <source>
        <dbReference type="SAM" id="Coils"/>
    </source>
</evidence>
<keyword evidence="1" id="KW-0805">Transcription regulation</keyword>
<dbReference type="InterPro" id="IPR018062">
    <property type="entry name" value="HTH_AraC-typ_CS"/>
</dbReference>
<dbReference type="PANTHER" id="PTHR47894">
    <property type="entry name" value="HTH-TYPE TRANSCRIPTIONAL REGULATOR GADX"/>
    <property type="match status" value="1"/>
</dbReference>
<dbReference type="PROSITE" id="PS01124">
    <property type="entry name" value="HTH_ARAC_FAMILY_2"/>
    <property type="match status" value="1"/>
</dbReference>
<gene>
    <name evidence="6" type="ORF">GGD90_001465</name>
</gene>
<keyword evidence="2 6" id="KW-0238">DNA-binding</keyword>